<evidence type="ECO:0000256" key="2">
    <source>
        <dbReference type="SAM" id="SignalP"/>
    </source>
</evidence>
<organism evidence="3 4">
    <name type="scientific">Mixia osmundae (strain CBS 9802 / IAM 14324 / JCM 22182 / KY 12970)</name>
    <dbReference type="NCBI Taxonomy" id="764103"/>
    <lineage>
        <taxon>Eukaryota</taxon>
        <taxon>Fungi</taxon>
        <taxon>Dikarya</taxon>
        <taxon>Basidiomycota</taxon>
        <taxon>Pucciniomycotina</taxon>
        <taxon>Mixiomycetes</taxon>
        <taxon>Mixiales</taxon>
        <taxon>Mixiaceae</taxon>
        <taxon>Mixia</taxon>
    </lineage>
</organism>
<sequence>MYRYTLIAAFATLAAIQPSSSSDVSPASLGATSKQPDFGVLNGGGLYKREDDNVIGNTGDSNGAGNSAQQGTANGDHSLYGVANLNSPLLAYKQPGAKSSHEHSHAEGATAYKCKRGGDDVSCNTGSSNGVGNSAQQGFANGDSSQYGVLNANAPLLEYDAPKSSVFTKCKRGQSGAECHHKRQMDLFTTSKTLLPGSKASDQRDSSNAVGSSHQQGTFEGKDSGDPLSLLTAGDGSASTADTKKNHLHHRRPLNCKRDGNCVNDNSGDSTGVGNSAQQGTFTGDNSPIGVINAKKSVLRRATDVEAPAGLANKDDHEYSILQL</sequence>
<gene>
    <name evidence="3" type="primary">Mo00770</name>
    <name evidence="3" type="ORF">E5Q_00770</name>
</gene>
<dbReference type="InParanoid" id="G7DU62"/>
<evidence type="ECO:0000313" key="4">
    <source>
        <dbReference type="Proteomes" id="UP000009131"/>
    </source>
</evidence>
<keyword evidence="4" id="KW-1185">Reference proteome</keyword>
<evidence type="ECO:0000256" key="1">
    <source>
        <dbReference type="SAM" id="MobiDB-lite"/>
    </source>
</evidence>
<comment type="caution">
    <text evidence="3">The sequence shown here is derived from an EMBL/GenBank/DDBJ whole genome shotgun (WGS) entry which is preliminary data.</text>
</comment>
<feature type="region of interest" description="Disordered" evidence="1">
    <location>
        <begin position="190"/>
        <end position="288"/>
    </location>
</feature>
<dbReference type="AlphaFoldDB" id="G7DU62"/>
<feature type="chain" id="PRO_5009955489" evidence="2">
    <location>
        <begin position="22"/>
        <end position="324"/>
    </location>
</feature>
<feature type="compositionally biased region" description="Polar residues" evidence="1">
    <location>
        <begin position="55"/>
        <end position="75"/>
    </location>
</feature>
<evidence type="ECO:0000313" key="3">
    <source>
        <dbReference type="EMBL" id="GAA94122.1"/>
    </source>
</evidence>
<proteinExistence type="predicted"/>
<keyword evidence="2" id="KW-0732">Signal</keyword>
<name>G7DU62_MIXOS</name>
<feature type="compositionally biased region" description="Basic residues" evidence="1">
    <location>
        <begin position="246"/>
        <end position="255"/>
    </location>
</feature>
<dbReference type="RefSeq" id="XP_014569561.1">
    <property type="nucleotide sequence ID" value="XM_014714075.1"/>
</dbReference>
<dbReference type="EMBL" id="BABT02000028">
    <property type="protein sequence ID" value="GAA94122.1"/>
    <property type="molecule type" value="Genomic_DNA"/>
</dbReference>
<dbReference type="HOGENOM" id="CLU_858125_0_0_1"/>
<feature type="compositionally biased region" description="Low complexity" evidence="1">
    <location>
        <begin position="19"/>
        <end position="28"/>
    </location>
</feature>
<protein>
    <submittedName>
        <fullName evidence="3">Uncharacterized protein</fullName>
    </submittedName>
</protein>
<feature type="region of interest" description="Disordered" evidence="1">
    <location>
        <begin position="19"/>
        <end position="78"/>
    </location>
</feature>
<feature type="signal peptide" evidence="2">
    <location>
        <begin position="1"/>
        <end position="21"/>
    </location>
</feature>
<dbReference type="Proteomes" id="UP000009131">
    <property type="component" value="Unassembled WGS sequence"/>
</dbReference>
<reference evidence="3 4" key="2">
    <citation type="journal article" date="2012" name="Open Biol.">
        <title>Characteristics of nucleosomes and linker DNA regions on the genome of the basidiomycete Mixia osmundae revealed by mono- and dinucleosome mapping.</title>
        <authorList>
            <person name="Nishida H."/>
            <person name="Kondo S."/>
            <person name="Matsumoto T."/>
            <person name="Suzuki Y."/>
            <person name="Yoshikawa H."/>
            <person name="Taylor T.D."/>
            <person name="Sugiyama J."/>
        </authorList>
    </citation>
    <scope>NUCLEOTIDE SEQUENCE [LARGE SCALE GENOMIC DNA]</scope>
    <source>
        <strain evidence="4">CBS 9802 / IAM 14324 / JCM 22182 / KY 12970</strain>
    </source>
</reference>
<feature type="compositionally biased region" description="Polar residues" evidence="1">
    <location>
        <begin position="263"/>
        <end position="286"/>
    </location>
</feature>
<feature type="compositionally biased region" description="Polar residues" evidence="1">
    <location>
        <begin position="206"/>
        <end position="218"/>
    </location>
</feature>
<accession>G7DU62</accession>
<reference evidence="3 4" key="1">
    <citation type="journal article" date="2011" name="J. Gen. Appl. Microbiol.">
        <title>Draft genome sequencing of the enigmatic basidiomycete Mixia osmundae.</title>
        <authorList>
            <person name="Nishida H."/>
            <person name="Nagatsuka Y."/>
            <person name="Sugiyama J."/>
        </authorList>
    </citation>
    <scope>NUCLEOTIDE SEQUENCE [LARGE SCALE GENOMIC DNA]</scope>
    <source>
        <strain evidence="4">CBS 9802 / IAM 14324 / JCM 22182 / KY 12970</strain>
    </source>
</reference>